<reference evidence="1" key="1">
    <citation type="submission" date="2022-08" db="UniProtKB">
        <authorList>
            <consortium name="EnsemblMetazoa"/>
        </authorList>
    </citation>
    <scope>IDENTIFICATION</scope>
    <source>
        <strain evidence="1">05x7-T-G4-1.051#20</strain>
    </source>
</reference>
<keyword evidence="2" id="KW-1185">Reference proteome</keyword>
<protein>
    <submittedName>
        <fullName evidence="1">Uncharacterized protein</fullName>
    </submittedName>
</protein>
<dbReference type="EnsemblMetazoa" id="G5332.1">
    <property type="protein sequence ID" value="G5332.1:cds"/>
    <property type="gene ID" value="G5332"/>
</dbReference>
<evidence type="ECO:0000313" key="1">
    <source>
        <dbReference type="EnsemblMetazoa" id="G5332.1:cds"/>
    </source>
</evidence>
<proteinExistence type="predicted"/>
<name>A0A8W8NAF9_MAGGI</name>
<organism evidence="1 2">
    <name type="scientific">Magallana gigas</name>
    <name type="common">Pacific oyster</name>
    <name type="synonym">Crassostrea gigas</name>
    <dbReference type="NCBI Taxonomy" id="29159"/>
    <lineage>
        <taxon>Eukaryota</taxon>
        <taxon>Metazoa</taxon>
        <taxon>Spiralia</taxon>
        <taxon>Lophotrochozoa</taxon>
        <taxon>Mollusca</taxon>
        <taxon>Bivalvia</taxon>
        <taxon>Autobranchia</taxon>
        <taxon>Pteriomorphia</taxon>
        <taxon>Ostreida</taxon>
        <taxon>Ostreoidea</taxon>
        <taxon>Ostreidae</taxon>
        <taxon>Magallana</taxon>
    </lineage>
</organism>
<dbReference type="AlphaFoldDB" id="A0A8W8NAF9"/>
<sequence>MLVNYGWKRNRHKEDRATSEVTNSLSKVHDENVQVESSVDKYSVVKGKGTEEDMYYESQNEYDILGKKRSKTKVQEDNFYNMSENPVNQNVYARADQVSKRVSDTEDMYDHTNGSDMYGVSLVIESENVYNQSKI</sequence>
<evidence type="ECO:0000313" key="2">
    <source>
        <dbReference type="Proteomes" id="UP000005408"/>
    </source>
</evidence>
<dbReference type="Proteomes" id="UP000005408">
    <property type="component" value="Unassembled WGS sequence"/>
</dbReference>
<accession>A0A8W8NAF9</accession>